<reference evidence="6" key="1">
    <citation type="submission" date="2007-03" db="EMBL/GenBank/DDBJ databases">
        <title>Annotation of Culex pipiens quinquefasciatus.</title>
        <authorList>
            <consortium name="The Broad Institute Genome Sequencing Platform"/>
            <person name="Atkinson P.W."/>
            <person name="Hemingway J."/>
            <person name="Christensen B.M."/>
            <person name="Higgs S."/>
            <person name="Kodira C."/>
            <person name="Hannick L."/>
            <person name="Megy K."/>
            <person name="O'Leary S."/>
            <person name="Pearson M."/>
            <person name="Haas B.J."/>
            <person name="Mauceli E."/>
            <person name="Wortman J.R."/>
            <person name="Lee N.H."/>
            <person name="Guigo R."/>
            <person name="Stanke M."/>
            <person name="Alvarado L."/>
            <person name="Amedeo P."/>
            <person name="Antoine C.H."/>
            <person name="Arensburger P."/>
            <person name="Bidwell S.L."/>
            <person name="Crawford M."/>
            <person name="Camaro F."/>
            <person name="Devon K."/>
            <person name="Engels R."/>
            <person name="Hammond M."/>
            <person name="Howarth C."/>
            <person name="Koehrsen M."/>
            <person name="Lawson D."/>
            <person name="Montgomery P."/>
            <person name="Nene V."/>
            <person name="Nusbaum C."/>
            <person name="Puiu D."/>
            <person name="Romero-Severson J."/>
            <person name="Severson D.W."/>
            <person name="Shumway M."/>
            <person name="Sisk P."/>
            <person name="Stolte C."/>
            <person name="Zeng Q."/>
            <person name="Eisenstadt E."/>
            <person name="Fraser-Liggett C."/>
            <person name="Strausberg R."/>
            <person name="Galagan J."/>
            <person name="Birren B."/>
            <person name="Collins F.H."/>
        </authorList>
    </citation>
    <scope>NUCLEOTIDE SEQUENCE [LARGE SCALE GENOMIC DNA]</scope>
    <source>
        <strain evidence="6">JHB</strain>
    </source>
</reference>
<organism>
    <name type="scientific">Culex quinquefasciatus</name>
    <name type="common">Southern house mosquito</name>
    <name type="synonym">Culex pungens</name>
    <dbReference type="NCBI Taxonomy" id="7176"/>
    <lineage>
        <taxon>Eukaryota</taxon>
        <taxon>Metazoa</taxon>
        <taxon>Ecdysozoa</taxon>
        <taxon>Arthropoda</taxon>
        <taxon>Hexapoda</taxon>
        <taxon>Insecta</taxon>
        <taxon>Pterygota</taxon>
        <taxon>Neoptera</taxon>
        <taxon>Endopterygota</taxon>
        <taxon>Diptera</taxon>
        <taxon>Nematocera</taxon>
        <taxon>Culicoidea</taxon>
        <taxon>Culicidae</taxon>
        <taxon>Culicinae</taxon>
        <taxon>Culicini</taxon>
        <taxon>Culex</taxon>
        <taxon>Culex</taxon>
    </lineage>
</organism>
<reference evidence="7" key="2">
    <citation type="submission" date="2021-02" db="UniProtKB">
        <authorList>
            <consortium name="EnsemblMetazoa"/>
        </authorList>
    </citation>
    <scope>IDENTIFICATION</scope>
    <source>
        <strain evidence="7">JHB</strain>
    </source>
</reference>
<dbReference type="VEuPathDB" id="VectorBase:CQUJHB006664"/>
<evidence type="ECO:0000256" key="1">
    <source>
        <dbReference type="ARBA" id="ARBA00022448"/>
    </source>
</evidence>
<dbReference type="InterPro" id="IPR036322">
    <property type="entry name" value="WD40_repeat_dom_sf"/>
</dbReference>
<evidence type="ECO:0000313" key="6">
    <source>
        <dbReference type="EMBL" id="EDS44286.1"/>
    </source>
</evidence>
<evidence type="ECO:0000256" key="2">
    <source>
        <dbReference type="ARBA" id="ARBA00022574"/>
    </source>
</evidence>
<dbReference type="GO" id="GO:0070971">
    <property type="term" value="C:endoplasmic reticulum exit site"/>
    <property type="evidence" value="ECO:0007669"/>
    <property type="project" value="TreeGrafter"/>
</dbReference>
<dbReference type="Gene3D" id="2.130.10.10">
    <property type="entry name" value="YVTN repeat-like/Quinoprotein amine dehydrogenase"/>
    <property type="match status" value="1"/>
</dbReference>
<dbReference type="EMBL" id="DS232634">
    <property type="protein sequence ID" value="EDS44286.1"/>
    <property type="molecule type" value="Genomic_DNA"/>
</dbReference>
<dbReference type="SUPFAM" id="SSF50978">
    <property type="entry name" value="WD40 repeat-like"/>
    <property type="match status" value="1"/>
</dbReference>
<dbReference type="InParanoid" id="B0XBH4"/>
<dbReference type="PANTHER" id="PTHR13923">
    <property type="entry name" value="SEC31-RELATED PROTEIN"/>
    <property type="match status" value="1"/>
</dbReference>
<keyword evidence="3" id="KW-0677">Repeat</keyword>
<feature type="region of interest" description="Disordered" evidence="5">
    <location>
        <begin position="409"/>
        <end position="438"/>
    </location>
</feature>
<dbReference type="eggNOG" id="KOG0307">
    <property type="taxonomic scope" value="Eukaryota"/>
</dbReference>
<dbReference type="KEGG" id="cqu:CpipJ_CPIJ016008"/>
<dbReference type="InterPro" id="IPR040251">
    <property type="entry name" value="SEC31-like"/>
</dbReference>
<dbReference type="Proteomes" id="UP000002320">
    <property type="component" value="Unassembled WGS sequence"/>
</dbReference>
<evidence type="ECO:0000256" key="4">
    <source>
        <dbReference type="ARBA" id="ARBA00022927"/>
    </source>
</evidence>
<gene>
    <name evidence="7" type="primary">6050376</name>
    <name evidence="6" type="ORF">CpipJ_CPIJ016008</name>
</gene>
<accession>B0XBH4</accession>
<protein>
    <submittedName>
        <fullName evidence="6">Vesicle associated protein</fullName>
    </submittedName>
</protein>
<keyword evidence="2" id="KW-0853">WD repeat</keyword>
<dbReference type="VEuPathDB" id="VectorBase:CPIJ016008"/>
<sequence>MFAKRFGPPVDGLLDKDKHVRGIRPPVDRLPCNVCEKVPSTGGRIALQCLRKGSVHRWTDYWTRFCKRNPSTGGRIALQCLQKGSVHRWMDCLPMLAKRFGPPVDGLLDKDARGIRSPVDGLLYNNGEKVRSTGGRITGQGYFSKIRILCKTSLPEDIFDSSMDVPWAGLAETTTSLHHRPTRTIPESRKKHLDANLAQSQSRQHPERHLNLQPVNTNRWLTLNNRLHPDHPFPLGAVRSMDYNPYHIKLLASGASSISRPPFPSSTDRHSIADPLARAIQWHPEVATQLWVASEKDQAPSVQLWDLRYATDPNKTFRIHQPAKNNNYWCPRNPALIASSSFDGNVTVYSINGGAQAQVQMVNKIADSFPGVDSIEHEPVHPFAGQPQPICNDLKRPAGACFWVRRNEPHSHREPGRNGSRADRMLKPSRASAGRGHSLRCLREKELEGLLGDFSA</sequence>
<evidence type="ECO:0000313" key="7">
    <source>
        <dbReference type="EnsemblMetazoa" id="CPIJ016008-PA"/>
    </source>
</evidence>
<dbReference type="InterPro" id="IPR015943">
    <property type="entry name" value="WD40/YVTN_repeat-like_dom_sf"/>
</dbReference>
<dbReference type="EnsemblMetazoa" id="CPIJ016008-RA">
    <property type="protein sequence ID" value="CPIJ016008-PA"/>
    <property type="gene ID" value="CPIJ016008"/>
</dbReference>
<keyword evidence="4" id="KW-0653">Protein transport</keyword>
<evidence type="ECO:0000256" key="5">
    <source>
        <dbReference type="SAM" id="MobiDB-lite"/>
    </source>
</evidence>
<dbReference type="OrthoDB" id="542917at2759"/>
<dbReference type="GO" id="GO:0015031">
    <property type="term" value="P:protein transport"/>
    <property type="evidence" value="ECO:0007669"/>
    <property type="project" value="UniProtKB-KW"/>
</dbReference>
<dbReference type="AlphaFoldDB" id="B0XBH4"/>
<dbReference type="STRING" id="7176.B0XBH4"/>
<keyword evidence="8" id="KW-1185">Reference proteome</keyword>
<dbReference type="PANTHER" id="PTHR13923:SF11">
    <property type="entry name" value="SECRETORY 31, ISOFORM D"/>
    <property type="match status" value="1"/>
</dbReference>
<name>B0XBH4_CULQU</name>
<dbReference type="GO" id="GO:0030127">
    <property type="term" value="C:COPII vesicle coat"/>
    <property type="evidence" value="ECO:0007669"/>
    <property type="project" value="TreeGrafter"/>
</dbReference>
<dbReference type="GO" id="GO:0005198">
    <property type="term" value="F:structural molecule activity"/>
    <property type="evidence" value="ECO:0007669"/>
    <property type="project" value="TreeGrafter"/>
</dbReference>
<evidence type="ECO:0000313" key="8">
    <source>
        <dbReference type="Proteomes" id="UP000002320"/>
    </source>
</evidence>
<dbReference type="GO" id="GO:0007029">
    <property type="term" value="P:endoplasmic reticulum organization"/>
    <property type="evidence" value="ECO:0007669"/>
    <property type="project" value="TreeGrafter"/>
</dbReference>
<keyword evidence="1" id="KW-0813">Transport</keyword>
<dbReference type="HOGENOM" id="CLU_600296_0_0_1"/>
<evidence type="ECO:0000256" key="3">
    <source>
        <dbReference type="ARBA" id="ARBA00022737"/>
    </source>
</evidence>
<dbReference type="GO" id="GO:0090110">
    <property type="term" value="P:COPII-coated vesicle cargo loading"/>
    <property type="evidence" value="ECO:0007669"/>
    <property type="project" value="TreeGrafter"/>
</dbReference>
<feature type="compositionally biased region" description="Basic and acidic residues" evidence="5">
    <location>
        <begin position="409"/>
        <end position="426"/>
    </location>
</feature>
<proteinExistence type="predicted"/>